<dbReference type="InterPro" id="IPR013410">
    <property type="entry name" value="CRISPR-assoc_RAMP_Cmr4"/>
</dbReference>
<feature type="domain" description="CRISPR type III-associated protein" evidence="2">
    <location>
        <begin position="23"/>
        <end position="355"/>
    </location>
</feature>
<dbReference type="Proteomes" id="UP000005110">
    <property type="component" value="Chromosome"/>
</dbReference>
<accession>I8R641</accession>
<dbReference type="PANTHER" id="PTHR36700:SF1">
    <property type="entry name" value="CRISPR SYSTEM CMR SUBUNIT CMR4"/>
    <property type="match status" value="1"/>
</dbReference>
<keyword evidence="1" id="KW-0051">Antiviral defense</keyword>
<reference evidence="3 4" key="1">
    <citation type="submission" date="2012-02" db="EMBL/GenBank/DDBJ databases">
        <title>Improved High-Quality Draft sequence of Thermoanaerobacter siderophilus SR4.</title>
        <authorList>
            <consortium name="US DOE Joint Genome Institute"/>
            <person name="Lucas S."/>
            <person name="Han J."/>
            <person name="Lapidus A."/>
            <person name="Cheng J.-F."/>
            <person name="Goodwin L."/>
            <person name="Pitluck S."/>
            <person name="Peters L."/>
            <person name="Detter J.C."/>
            <person name="Han C."/>
            <person name="Tapia R."/>
            <person name="Land M."/>
            <person name="Hauser L."/>
            <person name="Kyrpides N."/>
            <person name="Ivanova N."/>
            <person name="Pagani I."/>
            <person name="Hemme C."/>
            <person name="Woyke T."/>
        </authorList>
    </citation>
    <scope>NUCLEOTIDE SEQUENCE [LARGE SCALE GENOMIC DNA]</scope>
    <source>
        <strain evidence="3 4">SR4</strain>
    </source>
</reference>
<proteinExistence type="predicted"/>
<protein>
    <submittedName>
        <fullName evidence="3">Uncharacterized protein predicted to be involved in DNA repair (RAMP superfamily)</fullName>
    </submittedName>
</protein>
<dbReference type="AlphaFoldDB" id="I8R641"/>
<dbReference type="HOGENOM" id="CLU_1577765_0_0_9"/>
<evidence type="ECO:0000313" key="4">
    <source>
        <dbReference type="Proteomes" id="UP000005110"/>
    </source>
</evidence>
<dbReference type="PATRIC" id="fig|880478.3.peg.554"/>
<organism evidence="3 4">
    <name type="scientific">Thermoanaerobacter siderophilus SR4</name>
    <dbReference type="NCBI Taxonomy" id="880478"/>
    <lineage>
        <taxon>Bacteria</taxon>
        <taxon>Bacillati</taxon>
        <taxon>Bacillota</taxon>
        <taxon>Clostridia</taxon>
        <taxon>Thermoanaerobacterales</taxon>
        <taxon>Thermoanaerobacteraceae</taxon>
        <taxon>Thermoanaerobacter</taxon>
    </lineage>
</organism>
<sequence length="359" mass="40630">MKKIIRRKILMDKLKVYGISSDPVYIGTGGCTIGRVDNTIVRDPITRIPKIPGSSFAGTLRFYVTLELQSAFKNEFRINPKDRRGEKIEDLFETQKDWIRFEGNRYALMKCAGQDDKPNEIYDNIDDLDAKESGHCGKCIVCKTFGYAKKSEAQQGIAFFSDLNILFFPVYTRLGVRWITSPQLLELAGINIDGNLILNAEEVIIQNVKNINGTINLGWLNLHYRREQISTLFSERFKNISSNDGKGKNVFDNIITNLVIVPDNLISQIINSNLEVRTSVSIDPITGAAKEKALFTSEAIPRATVFYGEIRLMHRYLSDDLPDLKLVIDAIKDSSKYYETLGIGGMTTRGFGRLKIFFE</sequence>
<dbReference type="EMBL" id="CM001486">
    <property type="protein sequence ID" value="EIW00995.1"/>
    <property type="molecule type" value="Genomic_DNA"/>
</dbReference>
<dbReference type="Pfam" id="PF03787">
    <property type="entry name" value="RAMPs"/>
    <property type="match status" value="1"/>
</dbReference>
<evidence type="ECO:0000256" key="1">
    <source>
        <dbReference type="ARBA" id="ARBA00023118"/>
    </source>
</evidence>
<dbReference type="InterPro" id="IPR005537">
    <property type="entry name" value="RAMP_III_fam"/>
</dbReference>
<gene>
    <name evidence="3" type="ORF">ThesiDRAFT1_2137</name>
</gene>
<dbReference type="PANTHER" id="PTHR36700">
    <property type="entry name" value="CRISPR SYSTEM CMR SUBUNIT CMR4"/>
    <property type="match status" value="1"/>
</dbReference>
<keyword evidence="4" id="KW-1185">Reference proteome</keyword>
<evidence type="ECO:0000259" key="2">
    <source>
        <dbReference type="Pfam" id="PF03787"/>
    </source>
</evidence>
<evidence type="ECO:0000313" key="3">
    <source>
        <dbReference type="EMBL" id="EIW00995.1"/>
    </source>
</evidence>
<dbReference type="GO" id="GO:0051607">
    <property type="term" value="P:defense response to virus"/>
    <property type="evidence" value="ECO:0007669"/>
    <property type="project" value="UniProtKB-KW"/>
</dbReference>
<name>I8R641_9THEO</name>